<evidence type="ECO:0000256" key="4">
    <source>
        <dbReference type="SAM" id="MobiDB-lite"/>
    </source>
</evidence>
<name>A0AAV3Y478_9GAST</name>
<dbReference type="Pfam" id="PF07525">
    <property type="entry name" value="SOCS_box"/>
    <property type="match status" value="1"/>
</dbReference>
<keyword evidence="1" id="KW-0677">Repeat</keyword>
<reference evidence="6 7" key="1">
    <citation type="journal article" date="2021" name="Elife">
        <title>Chloroplast acquisition without the gene transfer in kleptoplastic sea slugs, Plakobranchus ocellatus.</title>
        <authorList>
            <person name="Maeda T."/>
            <person name="Takahashi S."/>
            <person name="Yoshida T."/>
            <person name="Shimamura S."/>
            <person name="Takaki Y."/>
            <person name="Nagai Y."/>
            <person name="Toyoda A."/>
            <person name="Suzuki Y."/>
            <person name="Arimoto A."/>
            <person name="Ishii H."/>
            <person name="Satoh N."/>
            <person name="Nishiyama T."/>
            <person name="Hasebe M."/>
            <person name="Maruyama T."/>
            <person name="Minagawa J."/>
            <person name="Obokata J."/>
            <person name="Shigenobu S."/>
        </authorList>
    </citation>
    <scope>NUCLEOTIDE SEQUENCE [LARGE SCALE GENOMIC DNA]</scope>
</reference>
<dbReference type="AlphaFoldDB" id="A0AAV3Y478"/>
<dbReference type="PROSITE" id="PS50225">
    <property type="entry name" value="SOCS"/>
    <property type="match status" value="1"/>
</dbReference>
<dbReference type="SMART" id="SM00969">
    <property type="entry name" value="SOCS_box"/>
    <property type="match status" value="1"/>
</dbReference>
<evidence type="ECO:0000313" key="7">
    <source>
        <dbReference type="Proteomes" id="UP000735302"/>
    </source>
</evidence>
<dbReference type="CDD" id="cd03587">
    <property type="entry name" value="SOCS"/>
    <property type="match status" value="1"/>
</dbReference>
<accession>A0AAV3Y478</accession>
<dbReference type="InterPro" id="IPR036770">
    <property type="entry name" value="Ankyrin_rpt-contain_sf"/>
</dbReference>
<organism evidence="6 7">
    <name type="scientific">Plakobranchus ocellatus</name>
    <dbReference type="NCBI Taxonomy" id="259542"/>
    <lineage>
        <taxon>Eukaryota</taxon>
        <taxon>Metazoa</taxon>
        <taxon>Spiralia</taxon>
        <taxon>Lophotrochozoa</taxon>
        <taxon>Mollusca</taxon>
        <taxon>Gastropoda</taxon>
        <taxon>Heterobranchia</taxon>
        <taxon>Euthyneura</taxon>
        <taxon>Panpulmonata</taxon>
        <taxon>Sacoglossa</taxon>
        <taxon>Placobranchoidea</taxon>
        <taxon>Plakobranchidae</taxon>
        <taxon>Plakobranchus</taxon>
    </lineage>
</organism>
<dbReference type="Pfam" id="PF00023">
    <property type="entry name" value="Ank"/>
    <property type="match status" value="1"/>
</dbReference>
<dbReference type="InterPro" id="IPR001496">
    <property type="entry name" value="SOCS_box"/>
</dbReference>
<gene>
    <name evidence="6" type="ORF">PoB_000402700</name>
</gene>
<evidence type="ECO:0000313" key="6">
    <source>
        <dbReference type="EMBL" id="GFN77521.1"/>
    </source>
</evidence>
<protein>
    <submittedName>
        <fullName evidence="6">Ankyrin repeat protein</fullName>
    </submittedName>
</protein>
<evidence type="ECO:0000256" key="1">
    <source>
        <dbReference type="ARBA" id="ARBA00022737"/>
    </source>
</evidence>
<dbReference type="EMBL" id="BLXT01000492">
    <property type="protein sequence ID" value="GFN77521.1"/>
    <property type="molecule type" value="Genomic_DNA"/>
</dbReference>
<dbReference type="Proteomes" id="UP000735302">
    <property type="component" value="Unassembled WGS sequence"/>
</dbReference>
<proteinExistence type="predicted"/>
<feature type="compositionally biased region" description="Polar residues" evidence="4">
    <location>
        <begin position="682"/>
        <end position="694"/>
    </location>
</feature>
<sequence length="816" mass="89301">MENLEQTRRQRLKEAVRSGSAEIVCRLLKTEKECWEDINFRNLLLAEAIERGQCATVELLIQRDFTANGCHQEEHHLHRAVRRSRSDVIKVLVRCGADVNAQNEVTGKTALHLTAASIVGASCEDVLNLLLAEDVNSGNDAHERQSNDCRNINEMYFDSPISLNGSRKNLSSNKDKDLVYFDCNSSHSFNNINNIPNDKKMRDDIGCVRYKDKTCHRSDNYRKSNFLESKDKIQGNTALHVACAYNNADAALCLLRHGANPNPLNDYGDTPLAKLLQPVTRKGGDSHNRSRLTLARRLVALGLVVSCGDGAVAKRRNPSTDNGDRECSGGDNRCSGNGNVILENNLCAGIQKLDIESSYRIGNRIIDGEYSACFRSGKTCQLKVHVENDKNDNRIFHCITSVEESNVVKEKDGRGCDWISDGSGPSALASIQPGVQSKYRDIKLAKGQIGQGYEGKITSLRKILPEGIMANSNQSKNVTSGWGVSTHDTAIVARNVGNGSCDRKTVALSLGSSKSRSAPLSREESEAQLAALCDFPSNETMVAEARSPSIFQTIDSPAFGKRFELKQGSSSRQDSNPKFARQPCSQTRSQQSREVKAGSGPVIKSATSEAGDCVKQSFRKDSTSRGYGCLVSSRCTNGTGAADHALNVGGRLGQNISAGSMRSLGSCVNIVNADISNSFQETNYRTGQGSSSPARITELKSERGSRTANLAGPEKVVTENMQKLTQSHALGDQTLPNNSISDLSCRPLTFRYPSREDRIRLRFQRLLGEISVTLTLRQLCRLAILKSLVGKNVSTSIEQLGLPLLMRRFLLSDDLF</sequence>
<keyword evidence="2 3" id="KW-0040">ANK repeat</keyword>
<comment type="caution">
    <text evidence="6">The sequence shown here is derived from an EMBL/GenBank/DDBJ whole genome shotgun (WGS) entry which is preliminary data.</text>
</comment>
<evidence type="ECO:0000256" key="2">
    <source>
        <dbReference type="ARBA" id="ARBA00023043"/>
    </source>
</evidence>
<dbReference type="PROSITE" id="PS50297">
    <property type="entry name" value="ANK_REP_REGION"/>
    <property type="match status" value="2"/>
</dbReference>
<feature type="region of interest" description="Disordered" evidence="4">
    <location>
        <begin position="682"/>
        <end position="708"/>
    </location>
</feature>
<feature type="compositionally biased region" description="Polar residues" evidence="4">
    <location>
        <begin position="567"/>
        <end position="576"/>
    </location>
</feature>
<evidence type="ECO:0000259" key="5">
    <source>
        <dbReference type="PROSITE" id="PS50225"/>
    </source>
</evidence>
<keyword evidence="7" id="KW-1185">Reference proteome</keyword>
<feature type="repeat" description="ANK" evidence="3">
    <location>
        <begin position="234"/>
        <end position="266"/>
    </location>
</feature>
<feature type="region of interest" description="Disordered" evidence="4">
    <location>
        <begin position="565"/>
        <end position="603"/>
    </location>
</feature>
<dbReference type="Gene3D" id="1.25.40.20">
    <property type="entry name" value="Ankyrin repeat-containing domain"/>
    <property type="match status" value="2"/>
</dbReference>
<dbReference type="SMART" id="SM00248">
    <property type="entry name" value="ANK"/>
    <property type="match status" value="4"/>
</dbReference>
<dbReference type="PANTHER" id="PTHR24173:SF74">
    <property type="entry name" value="ANKYRIN REPEAT DOMAIN-CONTAINING PROTEIN 16"/>
    <property type="match status" value="1"/>
</dbReference>
<dbReference type="Pfam" id="PF12796">
    <property type="entry name" value="Ank_2"/>
    <property type="match status" value="1"/>
</dbReference>
<dbReference type="InterPro" id="IPR002110">
    <property type="entry name" value="Ankyrin_rpt"/>
</dbReference>
<dbReference type="PROSITE" id="PS50088">
    <property type="entry name" value="ANK_REPEAT"/>
    <property type="match status" value="2"/>
</dbReference>
<feature type="domain" description="SOCS box" evidence="5">
    <location>
        <begin position="762"/>
        <end position="810"/>
    </location>
</feature>
<evidence type="ECO:0000256" key="3">
    <source>
        <dbReference type="PROSITE-ProRule" id="PRU00023"/>
    </source>
</evidence>
<dbReference type="PANTHER" id="PTHR24173">
    <property type="entry name" value="ANKYRIN REPEAT CONTAINING"/>
    <property type="match status" value="1"/>
</dbReference>
<feature type="repeat" description="ANK" evidence="3">
    <location>
        <begin position="72"/>
        <end position="104"/>
    </location>
</feature>
<dbReference type="SUPFAM" id="SSF48403">
    <property type="entry name" value="Ankyrin repeat"/>
    <property type="match status" value="1"/>
</dbReference>